<keyword evidence="1" id="KW-0472">Membrane</keyword>
<keyword evidence="1" id="KW-0813">Transport</keyword>
<reference evidence="2 3" key="1">
    <citation type="submission" date="2009-06" db="EMBL/GenBank/DDBJ databases">
        <title>Complete sequence of Desulfovibrio salexigens DSM 2638.</title>
        <authorList>
            <consortium name="US DOE Joint Genome Institute"/>
            <person name="Lucas S."/>
            <person name="Copeland A."/>
            <person name="Lapidus A."/>
            <person name="Glavina del Rio T."/>
            <person name="Tice H."/>
            <person name="Bruce D."/>
            <person name="Goodwin L."/>
            <person name="Pitluck S."/>
            <person name="Munk A.C."/>
            <person name="Brettin T."/>
            <person name="Detter J.C."/>
            <person name="Han C."/>
            <person name="Tapia R."/>
            <person name="Larimer F."/>
            <person name="Land M."/>
            <person name="Hauser L."/>
            <person name="Kyrpides N."/>
            <person name="Anderson I."/>
            <person name="Wall J.D."/>
            <person name="Arkin A.P."/>
            <person name="Dehal P."/>
            <person name="Chivian D."/>
            <person name="Giles B."/>
            <person name="Hazen T.C."/>
        </authorList>
    </citation>
    <scope>NUCLEOTIDE SEQUENCE [LARGE SCALE GENOMIC DNA]</scope>
    <source>
        <strain evidence="3">ATCC 14822 / DSM 2638 / NCIMB 8403 / VKM B-1763</strain>
    </source>
</reference>
<dbReference type="EMBL" id="CP001649">
    <property type="protein sequence ID" value="ACS81348.1"/>
    <property type="molecule type" value="Genomic_DNA"/>
</dbReference>
<keyword evidence="1" id="KW-1133">Transmembrane helix</keyword>
<dbReference type="HAMAP" id="MF_02088">
    <property type="entry name" value="Q_prec_transport"/>
    <property type="match status" value="1"/>
</dbReference>
<dbReference type="PANTHER" id="PTHR34300">
    <property type="entry name" value="QUEUOSINE PRECURSOR TRANSPORTER-RELATED"/>
    <property type="match status" value="1"/>
</dbReference>
<sequence>MLSSTFERKAFTLLTSLFIGSLVMAAVVSTKIINIFGFYAPAGVLAYSVTFIVSDIISEIWGKERANEVIHCGFIALLTAIALSWAALHWTAAPFWHGQEGFASVLGNTPRIVLASLMAYLVSQTNDVWLFHFLRKLTKGNHLWLRNNLSTIVSQLIDSTIFVTIAFYGVMPVTDIIIGQWVAKVCIAFLDTPLVYAGVSLLRQRTPLAATS</sequence>
<dbReference type="InterPro" id="IPR003744">
    <property type="entry name" value="YhhQ"/>
</dbReference>
<keyword evidence="3" id="KW-1185">Reference proteome</keyword>
<protein>
    <recommendedName>
        <fullName evidence="1">Probable queuosine precursor transporter</fullName>
        <shortName evidence="1">Q precursor transporter</shortName>
    </recommendedName>
</protein>
<comment type="function">
    <text evidence="1">Involved in the import of queuosine (Q) precursors, required for Q precursor salvage.</text>
</comment>
<dbReference type="GO" id="GO:0022857">
    <property type="term" value="F:transmembrane transporter activity"/>
    <property type="evidence" value="ECO:0007669"/>
    <property type="project" value="UniProtKB-UniRule"/>
</dbReference>
<feature type="transmembrane region" description="Helical" evidence="1">
    <location>
        <begin position="69"/>
        <end position="92"/>
    </location>
</feature>
<comment type="similarity">
    <text evidence="1">Belongs to the vitamin uptake transporter (VUT/ECF) (TC 2.A.88) family. Q precursor transporter subfamily.</text>
</comment>
<feature type="transmembrane region" description="Helical" evidence="1">
    <location>
        <begin position="112"/>
        <end position="131"/>
    </location>
</feature>
<dbReference type="AlphaFoldDB" id="C6BRW5"/>
<dbReference type="eggNOG" id="COG1738">
    <property type="taxonomic scope" value="Bacteria"/>
</dbReference>
<keyword evidence="1" id="KW-1003">Cell membrane</keyword>
<dbReference type="KEGG" id="dsa:Desal_3297"/>
<comment type="subcellular location">
    <subcellularLocation>
        <location evidence="1">Cell inner membrane</location>
        <topology evidence="1">Multi-pass membrane protein</topology>
    </subcellularLocation>
</comment>
<dbReference type="RefSeq" id="WP_015853164.1">
    <property type="nucleotide sequence ID" value="NC_012881.1"/>
</dbReference>
<dbReference type="HOGENOM" id="CLU_075503_0_1_7"/>
<keyword evidence="1" id="KW-0997">Cell inner membrane</keyword>
<comment type="caution">
    <text evidence="1">Lacks conserved residue(s) required for the propagation of feature annotation.</text>
</comment>
<proteinExistence type="inferred from homology"/>
<gene>
    <name evidence="2" type="ordered locus">Desal_3297</name>
</gene>
<evidence type="ECO:0000313" key="3">
    <source>
        <dbReference type="Proteomes" id="UP000002601"/>
    </source>
</evidence>
<feature type="transmembrane region" description="Helical" evidence="1">
    <location>
        <begin position="35"/>
        <end position="57"/>
    </location>
</feature>
<dbReference type="OrthoDB" id="7065604at2"/>
<evidence type="ECO:0000256" key="1">
    <source>
        <dbReference type="HAMAP-Rule" id="MF_02088"/>
    </source>
</evidence>
<dbReference type="GO" id="GO:0005886">
    <property type="term" value="C:plasma membrane"/>
    <property type="evidence" value="ECO:0007669"/>
    <property type="project" value="UniProtKB-SubCell"/>
</dbReference>
<dbReference type="STRING" id="526222.Desal_3297"/>
<keyword evidence="1" id="KW-0812">Transmembrane</keyword>
<organism evidence="2 3">
    <name type="scientific">Maridesulfovibrio salexigens (strain ATCC 14822 / DSM 2638 / NCIMB 8403 / VKM B-1763)</name>
    <name type="common">Desulfovibrio salexigens</name>
    <dbReference type="NCBI Taxonomy" id="526222"/>
    <lineage>
        <taxon>Bacteria</taxon>
        <taxon>Pseudomonadati</taxon>
        <taxon>Thermodesulfobacteriota</taxon>
        <taxon>Desulfovibrionia</taxon>
        <taxon>Desulfovibrionales</taxon>
        <taxon>Desulfovibrionaceae</taxon>
        <taxon>Maridesulfovibrio</taxon>
    </lineage>
</organism>
<evidence type="ECO:0000313" key="2">
    <source>
        <dbReference type="EMBL" id="ACS81348.1"/>
    </source>
</evidence>
<dbReference type="Proteomes" id="UP000002601">
    <property type="component" value="Chromosome"/>
</dbReference>
<name>C6BRW5_MARSD</name>
<dbReference type="Pfam" id="PF02592">
    <property type="entry name" value="Vut_1"/>
    <property type="match status" value="1"/>
</dbReference>
<dbReference type="PANTHER" id="PTHR34300:SF2">
    <property type="entry name" value="QUEUOSINE PRECURSOR TRANSPORTER-RELATED"/>
    <property type="match status" value="1"/>
</dbReference>
<accession>C6BRW5</accession>
<dbReference type="NCBIfam" id="TIGR00697">
    <property type="entry name" value="queuosine precursor transporter"/>
    <property type="match status" value="1"/>
</dbReference>